<reference evidence="2" key="1">
    <citation type="submission" date="2021-06" db="EMBL/GenBank/DDBJ databases">
        <title>Parelaphostrongylus tenuis whole genome reference sequence.</title>
        <authorList>
            <person name="Garwood T.J."/>
            <person name="Larsen P.A."/>
            <person name="Fountain-Jones N.M."/>
            <person name="Garbe J.R."/>
            <person name="Macchietto M.G."/>
            <person name="Kania S.A."/>
            <person name="Gerhold R.W."/>
            <person name="Richards J.E."/>
            <person name="Wolf T.M."/>
        </authorList>
    </citation>
    <scope>NUCLEOTIDE SEQUENCE</scope>
    <source>
        <strain evidence="2">MNPRO001-30</strain>
        <tissue evidence="2">Meninges</tissue>
    </source>
</reference>
<keyword evidence="4" id="KW-1185">Reference proteome</keyword>
<evidence type="ECO:0000313" key="2">
    <source>
        <dbReference type="EMBL" id="KAJ1361759.1"/>
    </source>
</evidence>
<comment type="caution">
    <text evidence="2">The sequence shown here is derived from an EMBL/GenBank/DDBJ whole genome shotgun (WGS) entry which is preliminary data.</text>
</comment>
<protein>
    <submittedName>
        <fullName evidence="2">Uncharacterized protein</fullName>
    </submittedName>
</protein>
<dbReference type="GO" id="GO:0003677">
    <property type="term" value="F:DNA binding"/>
    <property type="evidence" value="ECO:0007669"/>
    <property type="project" value="InterPro"/>
</dbReference>
<dbReference type="EMBL" id="JAHQIW010007478">
    <property type="protein sequence ID" value="KAJ1374674.1"/>
    <property type="molecule type" value="Genomic_DNA"/>
</dbReference>
<evidence type="ECO:0000313" key="4">
    <source>
        <dbReference type="Proteomes" id="UP001196413"/>
    </source>
</evidence>
<feature type="compositionally biased region" description="Acidic residues" evidence="1">
    <location>
        <begin position="95"/>
        <end position="112"/>
    </location>
</feature>
<evidence type="ECO:0000313" key="3">
    <source>
        <dbReference type="EMBL" id="KAJ1374674.1"/>
    </source>
</evidence>
<organism evidence="2 4">
    <name type="scientific">Parelaphostrongylus tenuis</name>
    <name type="common">Meningeal worm</name>
    <dbReference type="NCBI Taxonomy" id="148309"/>
    <lineage>
        <taxon>Eukaryota</taxon>
        <taxon>Metazoa</taxon>
        <taxon>Ecdysozoa</taxon>
        <taxon>Nematoda</taxon>
        <taxon>Chromadorea</taxon>
        <taxon>Rhabditida</taxon>
        <taxon>Rhabditina</taxon>
        <taxon>Rhabditomorpha</taxon>
        <taxon>Strongyloidea</taxon>
        <taxon>Metastrongylidae</taxon>
        <taxon>Parelaphostrongylus</taxon>
    </lineage>
</organism>
<dbReference type="EMBL" id="JAHQIW010004264">
    <property type="protein sequence ID" value="KAJ1361759.1"/>
    <property type="molecule type" value="Genomic_DNA"/>
</dbReference>
<dbReference type="GO" id="GO:0006270">
    <property type="term" value="P:DNA replication initiation"/>
    <property type="evidence" value="ECO:0007669"/>
    <property type="project" value="InterPro"/>
</dbReference>
<dbReference type="Pfam" id="PF12619">
    <property type="entry name" value="MCM2_N"/>
    <property type="match status" value="1"/>
</dbReference>
<proteinExistence type="predicted"/>
<dbReference type="InterPro" id="IPR008045">
    <property type="entry name" value="MCM2"/>
</dbReference>
<gene>
    <name evidence="2" type="ORF">KIN20_021094</name>
    <name evidence="3" type="ORF">KIN20_037409</name>
</gene>
<dbReference type="GO" id="GO:0005634">
    <property type="term" value="C:nucleus"/>
    <property type="evidence" value="ECO:0007669"/>
    <property type="project" value="InterPro"/>
</dbReference>
<feature type="compositionally biased region" description="Basic and acidic residues" evidence="1">
    <location>
        <begin position="82"/>
        <end position="94"/>
    </location>
</feature>
<feature type="region of interest" description="Disordered" evidence="1">
    <location>
        <begin position="75"/>
        <end position="112"/>
    </location>
</feature>
<dbReference type="GO" id="GO:0005524">
    <property type="term" value="F:ATP binding"/>
    <property type="evidence" value="ECO:0007669"/>
    <property type="project" value="InterPro"/>
</dbReference>
<dbReference type="AlphaFoldDB" id="A0AAD5N7H4"/>
<evidence type="ECO:0000256" key="1">
    <source>
        <dbReference type="SAM" id="MobiDB-lite"/>
    </source>
</evidence>
<feature type="region of interest" description="Disordered" evidence="1">
    <location>
        <begin position="33"/>
        <end position="52"/>
    </location>
</feature>
<dbReference type="GO" id="GO:0042555">
    <property type="term" value="C:MCM complex"/>
    <property type="evidence" value="ECO:0007669"/>
    <property type="project" value="InterPro"/>
</dbReference>
<name>A0AAD5N7H4_PARTN</name>
<sequence>MALAYQPRSEESLSDYYGEEDVIDELFNNENNDVEEEEGENLFGDDMERDYRPQPEFDVYSWSDMDDASDIQELSASAGQAAEREMAQRDHLLDDDALFYEEGDDDQASDFE</sequence>
<dbReference type="Proteomes" id="UP001196413">
    <property type="component" value="Unassembled WGS sequence"/>
</dbReference>
<feature type="compositionally biased region" description="Acidic residues" evidence="1">
    <location>
        <begin position="33"/>
        <end position="48"/>
    </location>
</feature>
<accession>A0AAD5N7H4</accession>